<keyword evidence="5" id="KW-1185">Reference proteome</keyword>
<proteinExistence type="inferred from homology"/>
<evidence type="ECO:0000256" key="2">
    <source>
        <dbReference type="ARBA" id="ARBA00023186"/>
    </source>
</evidence>
<dbReference type="InterPro" id="IPR038389">
    <property type="entry name" value="PSMG2_sf"/>
</dbReference>
<dbReference type="AlphaFoldDB" id="A0ABD0YIZ7"/>
<dbReference type="PANTHER" id="PTHR12970:SF1">
    <property type="entry name" value="PROTEASOME ASSEMBLY CHAPERONE 2"/>
    <property type="match status" value="1"/>
</dbReference>
<dbReference type="Pfam" id="PF09754">
    <property type="entry name" value="PAC2"/>
    <property type="match status" value="1"/>
</dbReference>
<gene>
    <name evidence="4" type="ORF">AAG570_004407</name>
</gene>
<dbReference type="Proteomes" id="UP001558652">
    <property type="component" value="Unassembled WGS sequence"/>
</dbReference>
<evidence type="ECO:0000313" key="5">
    <source>
        <dbReference type="Proteomes" id="UP001558652"/>
    </source>
</evidence>
<dbReference type="EMBL" id="JBFDAA010000016">
    <property type="protein sequence ID" value="KAL1117079.1"/>
    <property type="molecule type" value="Genomic_DNA"/>
</dbReference>
<accession>A0ABD0YIZ7</accession>
<reference evidence="4 5" key="1">
    <citation type="submission" date="2024-07" db="EMBL/GenBank/DDBJ databases">
        <title>Chromosome-level genome assembly of the water stick insect Ranatra chinensis (Heteroptera: Nepidae).</title>
        <authorList>
            <person name="Liu X."/>
        </authorList>
    </citation>
    <scope>NUCLEOTIDE SEQUENCE [LARGE SCALE GENOMIC DNA]</scope>
    <source>
        <strain evidence="4">Cailab_2021Rc</strain>
        <tissue evidence="4">Muscle</tissue>
    </source>
</reference>
<dbReference type="InterPro" id="IPR016562">
    <property type="entry name" value="Proteasome_assmbl_chp_2_euk"/>
</dbReference>
<keyword evidence="2" id="KW-0143">Chaperone</keyword>
<dbReference type="Gene3D" id="3.40.50.10900">
    <property type="entry name" value="PAC-like subunit"/>
    <property type="match status" value="2"/>
</dbReference>
<dbReference type="SUPFAM" id="SSF159659">
    <property type="entry name" value="Cgl1923-like"/>
    <property type="match status" value="1"/>
</dbReference>
<dbReference type="InterPro" id="IPR019151">
    <property type="entry name" value="Proteasome_assmbl_chaperone_2"/>
</dbReference>
<organism evidence="4 5">
    <name type="scientific">Ranatra chinensis</name>
    <dbReference type="NCBI Taxonomy" id="642074"/>
    <lineage>
        <taxon>Eukaryota</taxon>
        <taxon>Metazoa</taxon>
        <taxon>Ecdysozoa</taxon>
        <taxon>Arthropoda</taxon>
        <taxon>Hexapoda</taxon>
        <taxon>Insecta</taxon>
        <taxon>Pterygota</taxon>
        <taxon>Neoptera</taxon>
        <taxon>Paraneoptera</taxon>
        <taxon>Hemiptera</taxon>
        <taxon>Heteroptera</taxon>
        <taxon>Panheteroptera</taxon>
        <taxon>Nepomorpha</taxon>
        <taxon>Nepidae</taxon>
        <taxon>Ranatrinae</taxon>
        <taxon>Ranatra</taxon>
    </lineage>
</organism>
<comment type="similarity">
    <text evidence="3">Belongs to the PSMG2 family.</text>
</comment>
<sequence>MITTLGDEDYKSCKVVIACPSVGNVGQLAVDLLISTIKPEPKGIIWHEAVLPLVGSDPYDTQSKSLCTSTQVYYSAKHKLVLVQMRAPLNSNTKQQDGFLRELIELFSRKQCESFVVLGGVFGHTRNDVEMRTGPFCYVTCPESNRLYGSVLKELNWPQMNGNDAENNFPCPSLSGAGFCKRLFKLCVEEKMPCTLLLLYCSEGDNLQDCIMFTSTIDNWLKVLPDQAQKFIYPPSWKFLFGNTANPEMY</sequence>
<dbReference type="PANTHER" id="PTHR12970">
    <property type="entry name" value="PROTEASOME ASSEMBLY CHAPERONE 2"/>
    <property type="match status" value="1"/>
</dbReference>
<evidence type="ECO:0000256" key="3">
    <source>
        <dbReference type="ARBA" id="ARBA00025745"/>
    </source>
</evidence>
<evidence type="ECO:0000256" key="1">
    <source>
        <dbReference type="ARBA" id="ARBA00019186"/>
    </source>
</evidence>
<name>A0ABD0YIZ7_9HEMI</name>
<comment type="caution">
    <text evidence="4">The sequence shown here is derived from an EMBL/GenBank/DDBJ whole genome shotgun (WGS) entry which is preliminary data.</text>
</comment>
<protein>
    <recommendedName>
        <fullName evidence="1">Proteasome assembly chaperone 2</fullName>
    </recommendedName>
</protein>
<evidence type="ECO:0000313" key="4">
    <source>
        <dbReference type="EMBL" id="KAL1117079.1"/>
    </source>
</evidence>